<name>A0A4S4LAG1_9AGAM</name>
<evidence type="ECO:0000313" key="2">
    <source>
        <dbReference type="Proteomes" id="UP000308199"/>
    </source>
</evidence>
<gene>
    <name evidence="1" type="ORF">EW145_g2542</name>
</gene>
<dbReference type="OrthoDB" id="3252851at2759"/>
<comment type="caution">
    <text evidence="1">The sequence shown here is derived from an EMBL/GenBank/DDBJ whole genome shotgun (WGS) entry which is preliminary data.</text>
</comment>
<keyword evidence="2" id="KW-1185">Reference proteome</keyword>
<evidence type="ECO:0000313" key="1">
    <source>
        <dbReference type="EMBL" id="THH08676.1"/>
    </source>
</evidence>
<dbReference type="AlphaFoldDB" id="A0A4S4LAG1"/>
<accession>A0A4S4LAG1</accession>
<sequence>MSEAPSSSSGSDTLVDDDYSELDLNIETESVYTLCSQQESASDLTVSDVPGAGRTLGHGPDAVAEQIARTTFRGTRVAGTDTKRAFSFVEWKVADGNEAKLHTCCQKLVCYTGSNEQLTRMRALEQTIQLVTAQPRFRPYFREPVIVGRLRDIIVTSSLETVAVDLESTERLLITVLLPRCRAMHTLDFNRVLYNPQSSCRCKRYGQAIQEMQPLLDLLRRPEARNIFQRATAIVDQLWESKDDDTLG</sequence>
<organism evidence="1 2">
    <name type="scientific">Phellinidium pouzarii</name>
    <dbReference type="NCBI Taxonomy" id="167371"/>
    <lineage>
        <taxon>Eukaryota</taxon>
        <taxon>Fungi</taxon>
        <taxon>Dikarya</taxon>
        <taxon>Basidiomycota</taxon>
        <taxon>Agaricomycotina</taxon>
        <taxon>Agaricomycetes</taxon>
        <taxon>Hymenochaetales</taxon>
        <taxon>Hymenochaetaceae</taxon>
        <taxon>Phellinidium</taxon>
    </lineage>
</organism>
<reference evidence="1 2" key="1">
    <citation type="submission" date="2019-02" db="EMBL/GenBank/DDBJ databases">
        <title>Genome sequencing of the rare red list fungi Phellinidium pouzarii.</title>
        <authorList>
            <person name="Buettner E."/>
            <person name="Kellner H."/>
        </authorList>
    </citation>
    <scope>NUCLEOTIDE SEQUENCE [LARGE SCALE GENOMIC DNA]</scope>
    <source>
        <strain evidence="1 2">DSM 108285</strain>
    </source>
</reference>
<protein>
    <submittedName>
        <fullName evidence="1">Uncharacterized protein</fullName>
    </submittedName>
</protein>
<proteinExistence type="predicted"/>
<dbReference type="EMBL" id="SGPK01000091">
    <property type="protein sequence ID" value="THH08676.1"/>
    <property type="molecule type" value="Genomic_DNA"/>
</dbReference>
<dbReference type="Proteomes" id="UP000308199">
    <property type="component" value="Unassembled WGS sequence"/>
</dbReference>